<sequence>MGPVSSRAVANVVSEPEDSSASASPANEPESENNSSRADSSASSEEEEEEDASDDEHNINVVINGNRHATRKAGTAGRSRRSIMEESELESIANTATPPPPEPAADASDEEFAQPGSESDADEGEETDGLVIRPRRVSARHNGNSPSHSRWRLRRLRQGRQDDAESPTPHSAGQQQRRLRRLQNVADNSQLGYASSPTASRRQRRHGHADNLHTTPRRRLLPQQLLAEDGDNSSATDGQNLGIESRQHSAAQTSPVARKRKIAPALLTTTLADSNDTESAQQEMVISSPPVIDKPREERSYKEFFPDLNVHMPLTVQMVRSPCSQSDGSATDTQLADIAAKDSVETLLPAAPATPVSSASSQGGGSTIEQSGNSAPEQSRTSSSLSIKLVFNDPGVPAPPPALRTGKSANSYTGTPQSSVVVLAPKRPVVALPAAESRQLATAQRARFLAQTGFKRPRGHYIRNVELTEKDLAKRVEYDLDEVDREWLQKLNQGRSSHGQGEVSAEALEKIIDHIEK</sequence>
<name>A0A9W8HTN3_9FUNG</name>
<feature type="region of interest" description="Disordered" evidence="1">
    <location>
        <begin position="352"/>
        <end position="416"/>
    </location>
</feature>
<dbReference type="EMBL" id="JANBUO010002832">
    <property type="protein sequence ID" value="KAJ2793620.1"/>
    <property type="molecule type" value="Genomic_DNA"/>
</dbReference>
<feature type="compositionally biased region" description="Low complexity" evidence="1">
    <location>
        <begin position="352"/>
        <end position="361"/>
    </location>
</feature>
<feature type="region of interest" description="Disordered" evidence="1">
    <location>
        <begin position="1"/>
        <end position="219"/>
    </location>
</feature>
<feature type="compositionally biased region" description="Low complexity" evidence="1">
    <location>
        <begin position="19"/>
        <end position="43"/>
    </location>
</feature>
<feature type="domain" description="Enhancer of polycomb-like N-terminal" evidence="2">
    <location>
        <begin position="11"/>
        <end position="517"/>
    </location>
</feature>
<evidence type="ECO:0000256" key="1">
    <source>
        <dbReference type="SAM" id="MobiDB-lite"/>
    </source>
</evidence>
<accession>A0A9W8HTN3</accession>
<feature type="compositionally biased region" description="Basic residues" evidence="1">
    <location>
        <begin position="149"/>
        <end position="158"/>
    </location>
</feature>
<evidence type="ECO:0000259" key="2">
    <source>
        <dbReference type="Pfam" id="PF10513"/>
    </source>
</evidence>
<reference evidence="3" key="1">
    <citation type="submission" date="2022-07" db="EMBL/GenBank/DDBJ databases">
        <title>Phylogenomic reconstructions and comparative analyses of Kickxellomycotina fungi.</title>
        <authorList>
            <person name="Reynolds N.K."/>
            <person name="Stajich J.E."/>
            <person name="Barry K."/>
            <person name="Grigoriev I.V."/>
            <person name="Crous P."/>
            <person name="Smith M.E."/>
        </authorList>
    </citation>
    <scope>NUCLEOTIDE SEQUENCE</scope>
    <source>
        <strain evidence="3">NRRL 1565</strain>
    </source>
</reference>
<evidence type="ECO:0000313" key="4">
    <source>
        <dbReference type="Proteomes" id="UP001140094"/>
    </source>
</evidence>
<dbReference type="AlphaFoldDB" id="A0A9W8HTN3"/>
<feature type="compositionally biased region" description="Polar residues" evidence="1">
    <location>
        <begin position="407"/>
        <end position="416"/>
    </location>
</feature>
<feature type="non-terminal residue" evidence="3">
    <location>
        <position position="517"/>
    </location>
</feature>
<dbReference type="Proteomes" id="UP001140094">
    <property type="component" value="Unassembled WGS sequence"/>
</dbReference>
<proteinExistence type="predicted"/>
<feature type="compositionally biased region" description="Acidic residues" evidence="1">
    <location>
        <begin position="44"/>
        <end position="54"/>
    </location>
</feature>
<comment type="caution">
    <text evidence="3">The sequence shown here is derived from an EMBL/GenBank/DDBJ whole genome shotgun (WGS) entry which is preliminary data.</text>
</comment>
<dbReference type="OrthoDB" id="5584275at2759"/>
<feature type="compositionally biased region" description="Polar residues" evidence="1">
    <location>
        <begin position="367"/>
        <end position="386"/>
    </location>
</feature>
<dbReference type="Pfam" id="PF10513">
    <property type="entry name" value="EPL1"/>
    <property type="match status" value="1"/>
</dbReference>
<feature type="compositionally biased region" description="Acidic residues" evidence="1">
    <location>
        <begin position="119"/>
        <end position="128"/>
    </location>
</feature>
<gene>
    <name evidence="3" type="ORF">H4R20_006488</name>
</gene>
<dbReference type="InterPro" id="IPR019542">
    <property type="entry name" value="Enhancer_polycomb-like_N"/>
</dbReference>
<keyword evidence="4" id="KW-1185">Reference proteome</keyword>
<protein>
    <recommendedName>
        <fullName evidence="2">Enhancer of polycomb-like N-terminal domain-containing protein</fullName>
    </recommendedName>
</protein>
<feature type="compositionally biased region" description="Polar residues" evidence="1">
    <location>
        <begin position="185"/>
        <end position="200"/>
    </location>
</feature>
<organism evidence="3 4">
    <name type="scientific">Coemansia guatemalensis</name>
    <dbReference type="NCBI Taxonomy" id="2761395"/>
    <lineage>
        <taxon>Eukaryota</taxon>
        <taxon>Fungi</taxon>
        <taxon>Fungi incertae sedis</taxon>
        <taxon>Zoopagomycota</taxon>
        <taxon>Kickxellomycotina</taxon>
        <taxon>Kickxellomycetes</taxon>
        <taxon>Kickxellales</taxon>
        <taxon>Kickxellaceae</taxon>
        <taxon>Coemansia</taxon>
    </lineage>
</organism>
<evidence type="ECO:0000313" key="3">
    <source>
        <dbReference type="EMBL" id="KAJ2793620.1"/>
    </source>
</evidence>